<protein>
    <submittedName>
        <fullName evidence="2">Uncharacterized protein</fullName>
    </submittedName>
</protein>
<keyword evidence="3" id="KW-1185">Reference proteome</keyword>
<feature type="compositionally biased region" description="Polar residues" evidence="1">
    <location>
        <begin position="38"/>
        <end position="48"/>
    </location>
</feature>
<evidence type="ECO:0000256" key="1">
    <source>
        <dbReference type="SAM" id="MobiDB-lite"/>
    </source>
</evidence>
<organism evidence="2 3">
    <name type="scientific">Glomus cerebriforme</name>
    <dbReference type="NCBI Taxonomy" id="658196"/>
    <lineage>
        <taxon>Eukaryota</taxon>
        <taxon>Fungi</taxon>
        <taxon>Fungi incertae sedis</taxon>
        <taxon>Mucoromycota</taxon>
        <taxon>Glomeromycotina</taxon>
        <taxon>Glomeromycetes</taxon>
        <taxon>Glomerales</taxon>
        <taxon>Glomeraceae</taxon>
        <taxon>Glomus</taxon>
    </lineage>
</organism>
<proteinExistence type="predicted"/>
<evidence type="ECO:0000313" key="3">
    <source>
        <dbReference type="Proteomes" id="UP000265703"/>
    </source>
</evidence>
<accession>A0A397S5A9</accession>
<sequence length="101" mass="11563">MSYETKTRETPPYDQKIVLDNNTRRLMRKPPNLRPDCKSQTILSSQVSSDKKIKEKGIEKNVNNLYKDSSKKILSNLSKSSTFMKLLGIGFNPISLSTRQN</sequence>
<comment type="caution">
    <text evidence="2">The sequence shown here is derived from an EMBL/GenBank/DDBJ whole genome shotgun (WGS) entry which is preliminary data.</text>
</comment>
<gene>
    <name evidence="2" type="ORF">C1645_841338</name>
</gene>
<evidence type="ECO:0000313" key="2">
    <source>
        <dbReference type="EMBL" id="RIA79177.1"/>
    </source>
</evidence>
<dbReference type="Proteomes" id="UP000265703">
    <property type="component" value="Unassembled WGS sequence"/>
</dbReference>
<reference evidence="2 3" key="1">
    <citation type="submission" date="2018-06" db="EMBL/GenBank/DDBJ databases">
        <title>Comparative genomics reveals the genomic features of Rhizophagus irregularis, R. cerebriforme, R. diaphanum and Gigaspora rosea, and their symbiotic lifestyle signature.</title>
        <authorList>
            <person name="Morin E."/>
            <person name="San Clemente H."/>
            <person name="Chen E.C.H."/>
            <person name="De La Providencia I."/>
            <person name="Hainaut M."/>
            <person name="Kuo A."/>
            <person name="Kohler A."/>
            <person name="Murat C."/>
            <person name="Tang N."/>
            <person name="Roy S."/>
            <person name="Loubradou J."/>
            <person name="Henrissat B."/>
            <person name="Grigoriev I.V."/>
            <person name="Corradi N."/>
            <person name="Roux C."/>
            <person name="Martin F.M."/>
        </authorList>
    </citation>
    <scope>NUCLEOTIDE SEQUENCE [LARGE SCALE GENOMIC DNA]</scope>
    <source>
        <strain evidence="2 3">DAOM 227022</strain>
    </source>
</reference>
<name>A0A397S5A9_9GLOM</name>
<dbReference type="EMBL" id="QKYT01001487">
    <property type="protein sequence ID" value="RIA79177.1"/>
    <property type="molecule type" value="Genomic_DNA"/>
</dbReference>
<feature type="region of interest" description="Disordered" evidence="1">
    <location>
        <begin position="26"/>
        <end position="48"/>
    </location>
</feature>
<dbReference type="AlphaFoldDB" id="A0A397S5A9"/>